<protein>
    <recommendedName>
        <fullName evidence="4">Kinetochore protein Spc24</fullName>
    </recommendedName>
</protein>
<dbReference type="RefSeq" id="XP_066661704.1">
    <property type="nucleotide sequence ID" value="XM_066819516.1"/>
</dbReference>
<evidence type="ECO:0008006" key="4">
    <source>
        <dbReference type="Google" id="ProtNLM"/>
    </source>
</evidence>
<name>A0ABR1UVZ9_9PEZI</name>
<reference evidence="2 3" key="1">
    <citation type="submission" date="2023-01" db="EMBL/GenBank/DDBJ databases">
        <title>Analysis of 21 Apiospora genomes using comparative genomics revels a genus with tremendous synthesis potential of carbohydrate active enzymes and secondary metabolites.</title>
        <authorList>
            <person name="Sorensen T."/>
        </authorList>
    </citation>
    <scope>NUCLEOTIDE SEQUENCE [LARGE SCALE GENOMIC DNA]</scope>
    <source>
        <strain evidence="2 3">CBS 114990</strain>
    </source>
</reference>
<comment type="caution">
    <text evidence="2">The sequence shown here is derived from an EMBL/GenBank/DDBJ whole genome shotgun (WGS) entry which is preliminary data.</text>
</comment>
<accession>A0ABR1UVZ9</accession>
<dbReference type="Proteomes" id="UP001433268">
    <property type="component" value="Unassembled WGS sequence"/>
</dbReference>
<organism evidence="2 3">
    <name type="scientific">Apiospora hydei</name>
    <dbReference type="NCBI Taxonomy" id="1337664"/>
    <lineage>
        <taxon>Eukaryota</taxon>
        <taxon>Fungi</taxon>
        <taxon>Dikarya</taxon>
        <taxon>Ascomycota</taxon>
        <taxon>Pezizomycotina</taxon>
        <taxon>Sordariomycetes</taxon>
        <taxon>Xylariomycetidae</taxon>
        <taxon>Amphisphaeriales</taxon>
        <taxon>Apiosporaceae</taxon>
        <taxon>Apiospora</taxon>
    </lineage>
</organism>
<keyword evidence="1" id="KW-0175">Coiled coil</keyword>
<feature type="coiled-coil region" evidence="1">
    <location>
        <begin position="16"/>
        <end position="46"/>
    </location>
</feature>
<evidence type="ECO:0000313" key="3">
    <source>
        <dbReference type="Proteomes" id="UP001433268"/>
    </source>
</evidence>
<evidence type="ECO:0000313" key="2">
    <source>
        <dbReference type="EMBL" id="KAK8063105.1"/>
    </source>
</evidence>
<gene>
    <name evidence="2" type="ORF">PG997_015202</name>
</gene>
<dbReference type="GeneID" id="92052576"/>
<sequence length="200" mass="22910">MADLPELPQEVSQALQNILQQARQGLQQRRDRLQQADQRFQQMDQQMQETAGPLPQKDPLILENIGQAQQRAQLLLEERRQVLLNQSQIVTYQQDCEKEYTDFEKSIMGWIESVQRQMAEQKPPQQPLPAMPAFLSDIPDVISFPDYCARLTPIYMKDTIAIGKLAATEDGWGARGRVNLGLMISTKSRSNVGAMEWELR</sequence>
<evidence type="ECO:0000256" key="1">
    <source>
        <dbReference type="SAM" id="Coils"/>
    </source>
</evidence>
<proteinExistence type="predicted"/>
<keyword evidence="3" id="KW-1185">Reference proteome</keyword>
<dbReference type="EMBL" id="JAQQWN010000010">
    <property type="protein sequence ID" value="KAK8063105.1"/>
    <property type="molecule type" value="Genomic_DNA"/>
</dbReference>